<dbReference type="InterPro" id="IPR016032">
    <property type="entry name" value="Sig_transdc_resp-reg_C-effctor"/>
</dbReference>
<organism evidence="3 4">
    <name type="scientific">Spirochaeta africana (strain ATCC 700263 / DSM 8902 / Z-7692)</name>
    <dbReference type="NCBI Taxonomy" id="889378"/>
    <lineage>
        <taxon>Bacteria</taxon>
        <taxon>Pseudomonadati</taxon>
        <taxon>Spirochaetota</taxon>
        <taxon>Spirochaetia</taxon>
        <taxon>Spirochaetales</taxon>
        <taxon>Spirochaetaceae</taxon>
        <taxon>Spirochaeta</taxon>
    </lineage>
</organism>
<dbReference type="SUPFAM" id="SSF52172">
    <property type="entry name" value="CheY-like"/>
    <property type="match status" value="1"/>
</dbReference>
<evidence type="ECO:0000313" key="4">
    <source>
        <dbReference type="Proteomes" id="UP000007383"/>
    </source>
</evidence>
<proteinExistence type="predicted"/>
<sequence length="195" mass="21547">MTNPPAADADYTIWIHGIAEQCRALLQGSAFLCGFPVVYRLPARSHWDRTIAMVPAGMDLPVFFRAVLRYGSADSMAQAIEMGMDDFVRLPCSPVELEYRIQRCLGNPVGRPQPDSCSGLARRDRIVLDILQDQVNQPVSRAVLQEIIGGSPESRCLDMCISRLRRRLQQNGSGVSIRSVRGIGYMLEGAAGIRI</sequence>
<accession>H9UMQ0</accession>
<dbReference type="Pfam" id="PF00486">
    <property type="entry name" value="Trans_reg_C"/>
    <property type="match status" value="1"/>
</dbReference>
<keyword evidence="1 3" id="KW-0238">DNA-binding</keyword>
<dbReference type="SUPFAM" id="SSF46894">
    <property type="entry name" value="C-terminal effector domain of the bipartite response regulators"/>
    <property type="match status" value="1"/>
</dbReference>
<keyword evidence="4" id="KW-1185">Reference proteome</keyword>
<gene>
    <name evidence="3" type="ordered locus">Spiaf_2769</name>
</gene>
<evidence type="ECO:0000256" key="1">
    <source>
        <dbReference type="ARBA" id="ARBA00023125"/>
    </source>
</evidence>
<dbReference type="GO" id="GO:0000160">
    <property type="term" value="P:phosphorelay signal transduction system"/>
    <property type="evidence" value="ECO:0007669"/>
    <property type="project" value="InterPro"/>
</dbReference>
<dbReference type="GO" id="GO:0003677">
    <property type="term" value="F:DNA binding"/>
    <property type="evidence" value="ECO:0007669"/>
    <property type="project" value="UniProtKB-KW"/>
</dbReference>
<dbReference type="AlphaFoldDB" id="H9UMQ0"/>
<dbReference type="HOGENOM" id="CLU_1395531_0_0_12"/>
<dbReference type="eggNOG" id="COG0745">
    <property type="taxonomic scope" value="Bacteria"/>
</dbReference>
<dbReference type="SMART" id="SM00862">
    <property type="entry name" value="Trans_reg_C"/>
    <property type="match status" value="1"/>
</dbReference>
<dbReference type="InterPro" id="IPR011006">
    <property type="entry name" value="CheY-like_superfamily"/>
</dbReference>
<dbReference type="Gene3D" id="1.10.10.10">
    <property type="entry name" value="Winged helix-like DNA-binding domain superfamily/Winged helix DNA-binding domain"/>
    <property type="match status" value="1"/>
</dbReference>
<evidence type="ECO:0000259" key="2">
    <source>
        <dbReference type="SMART" id="SM00862"/>
    </source>
</evidence>
<protein>
    <submittedName>
        <fullName evidence="3">Response regulator with CheY-like receiver domain and winged-helix DNA-binding domain</fullName>
    </submittedName>
</protein>
<dbReference type="EMBL" id="CP003282">
    <property type="protein sequence ID" value="AFG38793.1"/>
    <property type="molecule type" value="Genomic_DNA"/>
</dbReference>
<dbReference type="STRING" id="889378.Spiaf_2769"/>
<dbReference type="PATRIC" id="fig|889378.3.peg.2742"/>
<dbReference type="CDD" id="cd00383">
    <property type="entry name" value="trans_reg_C"/>
    <property type="match status" value="1"/>
</dbReference>
<evidence type="ECO:0000313" key="3">
    <source>
        <dbReference type="EMBL" id="AFG38793.1"/>
    </source>
</evidence>
<dbReference type="KEGG" id="sfc:Spiaf_2769"/>
<reference evidence="4" key="1">
    <citation type="journal article" date="2013" name="Stand. Genomic Sci.">
        <title>Complete genome sequence of the halophilic bacterium Spirochaeta africana type strain (Z-7692(T)) from the alkaline Lake Magadi in the East African Rift.</title>
        <authorList>
            <person name="Liolos K."/>
            <person name="Abt B."/>
            <person name="Scheuner C."/>
            <person name="Teshima H."/>
            <person name="Held B."/>
            <person name="Lapidus A."/>
            <person name="Nolan M."/>
            <person name="Lucas S."/>
            <person name="Deshpande S."/>
            <person name="Cheng J.F."/>
            <person name="Tapia R."/>
            <person name="Goodwin L.A."/>
            <person name="Pitluck S."/>
            <person name="Pagani I."/>
            <person name="Ivanova N."/>
            <person name="Mavromatis K."/>
            <person name="Mikhailova N."/>
            <person name="Huntemann M."/>
            <person name="Pati A."/>
            <person name="Chen A."/>
            <person name="Palaniappan K."/>
            <person name="Land M."/>
            <person name="Rohde M."/>
            <person name="Tindall B.J."/>
            <person name="Detter J.C."/>
            <person name="Goker M."/>
            <person name="Bristow J."/>
            <person name="Eisen J.A."/>
            <person name="Markowitz V."/>
            <person name="Hugenholtz P."/>
            <person name="Woyke T."/>
            <person name="Klenk H.P."/>
            <person name="Kyrpides N.C."/>
        </authorList>
    </citation>
    <scope>NUCLEOTIDE SEQUENCE</scope>
    <source>
        <strain evidence="4">ATCC 700263 / DSM 8902 / Z-7692</strain>
    </source>
</reference>
<name>H9UMQ0_SPIAZ</name>
<dbReference type="InterPro" id="IPR036388">
    <property type="entry name" value="WH-like_DNA-bd_sf"/>
</dbReference>
<feature type="domain" description="OmpR/PhoB-type" evidence="2">
    <location>
        <begin position="115"/>
        <end position="187"/>
    </location>
</feature>
<dbReference type="GO" id="GO:0006355">
    <property type="term" value="P:regulation of DNA-templated transcription"/>
    <property type="evidence" value="ECO:0007669"/>
    <property type="project" value="InterPro"/>
</dbReference>
<dbReference type="Proteomes" id="UP000007383">
    <property type="component" value="Chromosome"/>
</dbReference>
<dbReference type="InterPro" id="IPR001867">
    <property type="entry name" value="OmpR/PhoB-type_DNA-bd"/>
</dbReference>